<evidence type="ECO:0000313" key="3">
    <source>
        <dbReference type="Proteomes" id="UP000193978"/>
    </source>
</evidence>
<proteinExistence type="predicted"/>
<accession>A0A1W6MR75</accession>
<dbReference type="EMBL" id="CP019948">
    <property type="protein sequence ID" value="ARN80088.1"/>
    <property type="molecule type" value="Genomic_DNA"/>
</dbReference>
<evidence type="ECO:0000256" key="1">
    <source>
        <dbReference type="SAM" id="MobiDB-lite"/>
    </source>
</evidence>
<keyword evidence="3" id="KW-1185">Reference proteome</keyword>
<feature type="region of interest" description="Disordered" evidence="1">
    <location>
        <begin position="104"/>
        <end position="136"/>
    </location>
</feature>
<sequence>MAGLESERLVIGASIRPIHWRMLSSYLANLDKGPAVVCALITADLRTYLDLGATERAASVLIVLRLLLTQFPDLAKSAIPPSCRLRTLANFSHLDLDTRASNMCDGENDNSPVSPGGALCSFPKPKLDASHQSSSA</sequence>
<name>A0A1W6MR75_9HYPH</name>
<dbReference type="KEGG" id="mbry:B1812_02210"/>
<dbReference type="AlphaFoldDB" id="A0A1W6MR75"/>
<reference evidence="2 3" key="1">
    <citation type="submission" date="2017-02" db="EMBL/GenBank/DDBJ databases">
        <authorList>
            <person name="Peterson S.W."/>
        </authorList>
    </citation>
    <scope>NUCLEOTIDE SEQUENCE [LARGE SCALE GENOMIC DNA]</scope>
    <source>
        <strain evidence="2 3">S285</strain>
    </source>
</reference>
<organism evidence="2 3">
    <name type="scientific">Methylocystis bryophila</name>
    <dbReference type="NCBI Taxonomy" id="655015"/>
    <lineage>
        <taxon>Bacteria</taxon>
        <taxon>Pseudomonadati</taxon>
        <taxon>Pseudomonadota</taxon>
        <taxon>Alphaproteobacteria</taxon>
        <taxon>Hyphomicrobiales</taxon>
        <taxon>Methylocystaceae</taxon>
        <taxon>Methylocystis</taxon>
    </lineage>
</organism>
<gene>
    <name evidence="2" type="ORF">B1812_02210</name>
</gene>
<dbReference type="Proteomes" id="UP000193978">
    <property type="component" value="Chromosome"/>
</dbReference>
<protein>
    <submittedName>
        <fullName evidence="2">Uncharacterized protein</fullName>
    </submittedName>
</protein>
<evidence type="ECO:0000313" key="2">
    <source>
        <dbReference type="EMBL" id="ARN80088.1"/>
    </source>
</evidence>